<dbReference type="GO" id="GO:0045944">
    <property type="term" value="P:positive regulation of transcription by RNA polymerase II"/>
    <property type="evidence" value="ECO:0007669"/>
    <property type="project" value="TreeGrafter"/>
</dbReference>
<evidence type="ECO:0000313" key="3">
    <source>
        <dbReference type="Proteomes" id="UP000030744"/>
    </source>
</evidence>
<name>U6KGM6_9EIME</name>
<evidence type="ECO:0000256" key="1">
    <source>
        <dbReference type="SAM" id="MobiDB-lite"/>
    </source>
</evidence>
<feature type="compositionally biased region" description="Low complexity" evidence="1">
    <location>
        <begin position="2440"/>
        <end position="2450"/>
    </location>
</feature>
<dbReference type="OrthoDB" id="348008at2759"/>
<dbReference type="GO" id="GO:0003713">
    <property type="term" value="F:transcription coactivator activity"/>
    <property type="evidence" value="ECO:0007669"/>
    <property type="project" value="TreeGrafter"/>
</dbReference>
<keyword evidence="3" id="KW-1185">Reference proteome</keyword>
<feature type="region of interest" description="Disordered" evidence="1">
    <location>
        <begin position="1096"/>
        <end position="1118"/>
    </location>
</feature>
<evidence type="ECO:0000313" key="2">
    <source>
        <dbReference type="EMBL" id="CDJ35926.1"/>
    </source>
</evidence>
<dbReference type="RefSeq" id="XP_037878215.1">
    <property type="nucleotide sequence ID" value="XM_038022361.1"/>
</dbReference>
<dbReference type="GO" id="GO:0016592">
    <property type="term" value="C:mediator complex"/>
    <property type="evidence" value="ECO:0007669"/>
    <property type="project" value="TreeGrafter"/>
</dbReference>
<accession>U6KGM6</accession>
<dbReference type="PANTHER" id="PTHR46007:SF8">
    <property type="entry name" value="C2H2-TYPE DOMAIN-CONTAINING PROTEIN"/>
    <property type="match status" value="1"/>
</dbReference>
<reference evidence="2" key="1">
    <citation type="submission" date="2013-10" db="EMBL/GenBank/DDBJ databases">
        <title>Genomic analysis of the causative agents of coccidiosis in chickens.</title>
        <authorList>
            <person name="Reid A.J."/>
            <person name="Blake D."/>
            <person name="Billington K."/>
            <person name="Browne H."/>
            <person name="Dunn M."/>
            <person name="Hung S."/>
            <person name="Kawahara F."/>
            <person name="Miranda-Saavedra D."/>
            <person name="Mourier T."/>
            <person name="Nagra H."/>
            <person name="Otto T.D."/>
            <person name="Rawlings N."/>
            <person name="Sanchez A."/>
            <person name="Sanders M."/>
            <person name="Subramaniam C."/>
            <person name="Tay Y."/>
            <person name="Dear P."/>
            <person name="Doerig C."/>
            <person name="Gruber A."/>
            <person name="Parkinson J."/>
            <person name="Shirley M."/>
            <person name="Wan K.L."/>
            <person name="Berriman M."/>
            <person name="Tomley F."/>
            <person name="Pain A."/>
        </authorList>
    </citation>
    <scope>NUCLEOTIDE SEQUENCE [LARGE SCALE GENOMIC DNA]</scope>
    <source>
        <strain evidence="2">Houghton</strain>
    </source>
</reference>
<sequence length="2514" mass="260904">MQQQQQAKQQQQLKQQQQAKQQQQQQPVSLNALDEQADLPATSGSAADFSYVSLGQCMTAAAATAAAATAASKGLYSEVRSVEDAFALLRRQWLLLHAGATTDGKKGSAGSAAAVSYIPVLQLQQQDPLLLHVDSRQQGLLRQAVAAAVPCLCRFLLRCLSPVSLVSMSLESLFTLLAQLAAAESCCSCSKRGGSSKGLQEHAAASSCLHLACPVSLALPDSCLAQAALQNTNTQSRRLDAVQFAGLWGACLGLAASIANASATESQQPATAATAAAVPAAMTTAQAARSAAAAAAHTKEEGDLSNITALLGLLSRGGPEARACFFLLAEALLQQPAVASGACAAAMAAAPPPVGNEDTEQAVLLSPLFCCFLRSSRKTLSLSDPQSAINRLLHVAATTSEATGDPTATQQTPEAAAPITADTGACAATEEPADDTVTAAAATVAAKCLLLELTCAFKALAAFVRQQPEAAAAATATTRTVDADAVSDFVTLVVEASSILCCCRCNSSNNKELSLQSMIVLEEESPEKKQQEQEKPRHQQHVCCRCFCRGSAAPIAAAHAGLEAAALEALSILPHIEIHCRNQQQQQLLLQMGLSAVTIPAKAAALFPAALVACCISPAAVAPAPILRAAPLEKLQQPQILLQQLLLQQQQRGEVDSALFIGCGIAVDSLGGPTIWEAQWRCAADVTTAAFSALRLPALVAARDPAEAAVSAAETGWRADYPPHVLRVLQGGLLLRRLLFSCNICSPAAEAAVQQTAWAACCSWGRQLPPAASLDAPAVRSNRRSSKVEAGKGGAACSSTGVHLRPFGSIKGSRPQQLLQRFGLPRLKKKTICTAPAAPFAAEACFVPERDPSAFPSEDNEISVLQLGIVAAVLSDAFRAQQALLCSATRGHEQQQLSQSVVDTLWCCCEKALAAATPLERLLYADVAGGLYWFLRIADSPQQQPDAAAATGLQAVNKHIEAFLQMPLNAAETEKREVRLQMSSSRLCSVSLLAARLLPLLQRRGSSEVAAADGSSKCCQDLLQLSLAATSSIEAAEQVVAAACDTAAAAAAKDNAAAANVSSSCALLCVIRFLGATFPAVASDAAAAASSTTYATASGGETSKSLADSERPEDPQQLQQQQQNALQQQLFRAMQFLFLLRSSQFHLSRAAVLAADAARHLLECLLQHAAAAAVAGPDALLSATEEFISHAAREASYLLSVSVQRVADCSNSSSSSGIVLQVVAAAPALRCLTALMWIQSSASIAQEAPVPADGEDSTLAAAALSLRALLPAAVAVTEFAVASPSLVVRREAARSLLSMSRPLSETMWGPTIALAAAAAPPEVVTAATAPVAGDPQLAIFLLEALNSECDALQRQLLLQVLQQQVRIWGPRNLMQWVSLLTSLCCGCVPASSPLAQQLCTLRPSSYSNRYGSSAPFLLQRAQQLLPQSPKVLLSPLAAARPLPALTGLVWNPLPGVSAPAVARTQHESCRADTKGSTNDDCNESEVQPVVRSAAAECLELLLTLPELQQQHHSWVAPAADVYQTKQAGSEAATPAGSFLIDCLPLLVRAACELLWQGIRQQQQKQQQQSGLASDGGISLSPRGLRILLLLLERLTGDSSEPRDGSQELPVQQLQQYEVGVSSAVSGLLRCCAKASAPELLELPETAGAVAAAIATAFVAAEGEMAMALRRAAFLRLRAAAAGGDAIDEENHQQQLLQAQEPQQQQLTDMALEVMLRFAEAGCCLSPWRLVGQLLLPLGDVVQSAAALVAEAIAATPEVSQSDWLLHRRLLLACRLVAHVVAAAAPTTGAPPSTPTAAVNVFVEQREQWVAAIEPCAVPLALHLMGRLLKLSRQREQQELQQCQKQQQQEEHQLLKGLALLCRPLSTESGDRQAAAASAFAALAAASRSNSTGGTAAAGEAAAATATGAALLEAFCHLLNGLSDALLRPVETAAAACESCPADADWSETAVDGVCWRLELIGILLPSLCFPLNPQQQQRKQLPQQQQQHQLDEEDWTEDWLGADSPTSSSGAQAPVVAPADASAPVVPAEGSADVGCLYHVVLRRTCEAAGRLAGAAAEVAAAEAAAAAKLEVHDYSGEAPATASLPQQGMTPFDGVEEAQAAADASASTVDFASVPLTGGAAGRVVYCCINFLWGVSATLQQNPEVLGEEASAFAFFGAIRDVSGAALWLPVDAARPAAKAAEDDRPSGPLCEAALSLLQRGFSVVAMMPPGTAAASAFTLLLSPLEVPVFPSRLCYGTANCVSPLEAMRLLRSLYQAAARAAGAAAAAPAAVTTTEDAAAAARLASTGLQGHFAGLIESAVSAFTGTAADLEKELPKAATAAAPAVSPAASGDTGGVLALAAALVAIDALSVTKGPSSSIGVNEQLQQQQQPEWCVRIKAALQRLSEFAYAVDASGDRVALAASAEKRMDSEAATGSLDSSATAKERPPTAAGIKRNVSGNSAANGNGAGAADATVVLEKGTTSDTAITAAQGETGTEAAGGFPLLWPTHRQHAAAQLRGFLLRVARQQLSPV</sequence>
<protein>
    <submittedName>
        <fullName evidence="2">Uncharacterized protein</fullName>
    </submittedName>
</protein>
<dbReference type="InterPro" id="IPR051647">
    <property type="entry name" value="Mediator_comp_sub12"/>
</dbReference>
<feature type="compositionally biased region" description="Low complexity" evidence="1">
    <location>
        <begin position="1"/>
        <end position="26"/>
    </location>
</feature>
<gene>
    <name evidence="2" type="ORF">EMH_0045130</name>
</gene>
<feature type="region of interest" description="Disordered" evidence="1">
    <location>
        <begin position="2411"/>
        <end position="2450"/>
    </location>
</feature>
<reference evidence="2" key="2">
    <citation type="submission" date="2013-10" db="EMBL/GenBank/DDBJ databases">
        <authorList>
            <person name="Aslett M."/>
        </authorList>
    </citation>
    <scope>NUCLEOTIDE SEQUENCE [LARGE SCALE GENOMIC DNA]</scope>
    <source>
        <strain evidence="2">Houghton</strain>
    </source>
</reference>
<dbReference type="EMBL" id="HG735433">
    <property type="protein sequence ID" value="CDJ35926.1"/>
    <property type="molecule type" value="Genomic_DNA"/>
</dbReference>
<organism evidence="2 3">
    <name type="scientific">Eimeria mitis</name>
    <dbReference type="NCBI Taxonomy" id="44415"/>
    <lineage>
        <taxon>Eukaryota</taxon>
        <taxon>Sar</taxon>
        <taxon>Alveolata</taxon>
        <taxon>Apicomplexa</taxon>
        <taxon>Conoidasida</taxon>
        <taxon>Coccidia</taxon>
        <taxon>Eucoccidiorida</taxon>
        <taxon>Eimeriorina</taxon>
        <taxon>Eimeriidae</taxon>
        <taxon>Eimeria</taxon>
    </lineage>
</organism>
<feature type="region of interest" description="Disordered" evidence="1">
    <location>
        <begin position="1"/>
        <end position="31"/>
    </location>
</feature>
<dbReference type="VEuPathDB" id="ToxoDB:EMH_0045130"/>
<proteinExistence type="predicted"/>
<dbReference type="GeneID" id="60404047"/>
<dbReference type="Proteomes" id="UP000030744">
    <property type="component" value="Unassembled WGS sequence"/>
</dbReference>
<dbReference type="PANTHER" id="PTHR46007">
    <property type="entry name" value="MEDIATOR OF RNA POLYMERASE II TRANSCRIPTION SUBUNIT 12"/>
    <property type="match status" value="1"/>
</dbReference>